<feature type="transmembrane region" description="Helical" evidence="7">
    <location>
        <begin position="174"/>
        <end position="190"/>
    </location>
</feature>
<organism evidence="9 10">
    <name type="scientific">Halobacteriovorax marinus (strain ATCC BAA-682 / DSM 15412 / SJ)</name>
    <name type="common">Bacteriovorax marinus</name>
    <dbReference type="NCBI Taxonomy" id="862908"/>
    <lineage>
        <taxon>Bacteria</taxon>
        <taxon>Pseudomonadati</taxon>
        <taxon>Bdellovibrionota</taxon>
        <taxon>Bacteriovoracia</taxon>
        <taxon>Bacteriovoracales</taxon>
        <taxon>Halobacteriovoraceae</taxon>
        <taxon>Halobacteriovorax</taxon>
    </lineage>
</organism>
<keyword evidence="4 7" id="KW-0812">Transmembrane</keyword>
<dbReference type="PANTHER" id="PTHR30353">
    <property type="entry name" value="INNER MEMBRANE PROTEIN DEDA-RELATED"/>
    <property type="match status" value="1"/>
</dbReference>
<evidence type="ECO:0000256" key="1">
    <source>
        <dbReference type="ARBA" id="ARBA00004651"/>
    </source>
</evidence>
<dbReference type="RefSeq" id="WP_014245200.1">
    <property type="nucleotide sequence ID" value="NC_016620.1"/>
</dbReference>
<evidence type="ECO:0000256" key="4">
    <source>
        <dbReference type="ARBA" id="ARBA00022692"/>
    </source>
</evidence>
<name>E1X680_HALMS</name>
<dbReference type="AlphaFoldDB" id="E1X680"/>
<evidence type="ECO:0000256" key="5">
    <source>
        <dbReference type="ARBA" id="ARBA00022989"/>
    </source>
</evidence>
<evidence type="ECO:0000313" key="10">
    <source>
        <dbReference type="Proteomes" id="UP000008963"/>
    </source>
</evidence>
<dbReference type="eggNOG" id="COG0586">
    <property type="taxonomic scope" value="Bacteria"/>
</dbReference>
<feature type="transmembrane region" description="Helical" evidence="7">
    <location>
        <begin position="140"/>
        <end position="162"/>
    </location>
</feature>
<protein>
    <submittedName>
        <fullName evidence="9">DedA-family integral membrane protein</fullName>
    </submittedName>
</protein>
<dbReference type="STRING" id="862908.BMS_2643"/>
<dbReference type="Proteomes" id="UP000008963">
    <property type="component" value="Chromosome"/>
</dbReference>
<dbReference type="OrthoDB" id="21108at2"/>
<keyword evidence="6 7" id="KW-0472">Membrane</keyword>
<feature type="transmembrane region" description="Helical" evidence="7">
    <location>
        <begin position="12"/>
        <end position="31"/>
    </location>
</feature>
<dbReference type="EMBL" id="FQ312005">
    <property type="protein sequence ID" value="CBW27425.1"/>
    <property type="molecule type" value="Genomic_DNA"/>
</dbReference>
<dbReference type="Pfam" id="PF09335">
    <property type="entry name" value="VTT_dom"/>
    <property type="match status" value="1"/>
</dbReference>
<evidence type="ECO:0000256" key="3">
    <source>
        <dbReference type="ARBA" id="ARBA00022475"/>
    </source>
</evidence>
<keyword evidence="3 7" id="KW-1003">Cell membrane</keyword>
<keyword evidence="10" id="KW-1185">Reference proteome</keyword>
<dbReference type="InterPro" id="IPR032816">
    <property type="entry name" value="VTT_dom"/>
</dbReference>
<evidence type="ECO:0000256" key="7">
    <source>
        <dbReference type="RuleBase" id="RU367016"/>
    </source>
</evidence>
<sequence>MEMILEYIQANVAIAPYLIFGLLFLAGFNLPVSEDIMLFVSALIASKNPEYTYQLFAAVFLGAYVSDLICYGFMGRFLGNKIFKLKFFASIASPEKIEKVNNFYNKYGIMTLLIGRFIPFGVRNALFLTAGLGKMNAWKFAISDLIACTISCVSFFALYYNYGETVIEYVKKGNIILFSIALIGVVIFFIKKKKDQKALNSL</sequence>
<comment type="subcellular location">
    <subcellularLocation>
        <location evidence="1 7">Cell membrane</location>
        <topology evidence="1 7">Multi-pass membrane protein</topology>
    </subcellularLocation>
</comment>
<feature type="transmembrane region" description="Helical" evidence="7">
    <location>
        <begin position="51"/>
        <end position="74"/>
    </location>
</feature>
<evidence type="ECO:0000313" key="9">
    <source>
        <dbReference type="EMBL" id="CBW27425.1"/>
    </source>
</evidence>
<dbReference type="HOGENOM" id="CLU_044208_4_1_7"/>
<evidence type="ECO:0000256" key="6">
    <source>
        <dbReference type="ARBA" id="ARBA00023136"/>
    </source>
</evidence>
<gene>
    <name evidence="9" type="ordered locus">BMS_2643</name>
</gene>
<evidence type="ECO:0000256" key="2">
    <source>
        <dbReference type="ARBA" id="ARBA00010792"/>
    </source>
</evidence>
<feature type="domain" description="VTT" evidence="8">
    <location>
        <begin position="37"/>
        <end position="155"/>
    </location>
</feature>
<dbReference type="InterPro" id="IPR032818">
    <property type="entry name" value="DedA-like"/>
</dbReference>
<dbReference type="PANTHER" id="PTHR30353:SF15">
    <property type="entry name" value="INNER MEMBRANE PROTEIN YABI"/>
    <property type="match status" value="1"/>
</dbReference>
<proteinExistence type="inferred from homology"/>
<keyword evidence="5 7" id="KW-1133">Transmembrane helix</keyword>
<dbReference type="PATRIC" id="fig|862908.3.peg.2524"/>
<dbReference type="GO" id="GO:0005886">
    <property type="term" value="C:plasma membrane"/>
    <property type="evidence" value="ECO:0007669"/>
    <property type="project" value="UniProtKB-SubCell"/>
</dbReference>
<reference evidence="10" key="1">
    <citation type="journal article" date="2013" name="ISME J.">
        <title>A small predatory core genome in the divergent marine Bacteriovorax marinus SJ and the terrestrial Bdellovibrio bacteriovorus.</title>
        <authorList>
            <person name="Crossman L.C."/>
            <person name="Chen H."/>
            <person name="Cerdeno-Tarraga A.M."/>
            <person name="Brooks K."/>
            <person name="Quail M.A."/>
            <person name="Pineiro S.A."/>
            <person name="Hobley L."/>
            <person name="Sockett R.E."/>
            <person name="Bentley S.D."/>
            <person name="Parkhill J."/>
            <person name="Williams H.N."/>
            <person name="Stine O.C."/>
        </authorList>
    </citation>
    <scope>NUCLEOTIDE SEQUENCE [LARGE SCALE GENOMIC DNA]</scope>
    <source>
        <strain evidence="10">ATCC BAA-682 / DSM 15412 / SJ</strain>
    </source>
</reference>
<comment type="similarity">
    <text evidence="2 7">Belongs to the DedA family.</text>
</comment>
<evidence type="ECO:0000259" key="8">
    <source>
        <dbReference type="Pfam" id="PF09335"/>
    </source>
</evidence>
<dbReference type="KEGG" id="bmx:BMS_2643"/>
<accession>E1X680</accession>